<dbReference type="PANTHER" id="PTHR30249:SF17">
    <property type="entry name" value="HOLIN-LIKE PROTEIN CIDB"/>
    <property type="match status" value="1"/>
</dbReference>
<keyword evidence="2" id="KW-1003">Cell membrane</keyword>
<keyword evidence="3 6" id="KW-0812">Transmembrane</keyword>
<dbReference type="RefSeq" id="WP_208651879.1">
    <property type="nucleotide sequence ID" value="NZ_CP036528.1"/>
</dbReference>
<dbReference type="InterPro" id="IPR007300">
    <property type="entry name" value="CidB/LrgB"/>
</dbReference>
<feature type="transmembrane region" description="Helical" evidence="6">
    <location>
        <begin position="31"/>
        <end position="50"/>
    </location>
</feature>
<proteinExistence type="predicted"/>
<feature type="transmembrane region" description="Helical" evidence="6">
    <location>
        <begin position="91"/>
        <end position="114"/>
    </location>
</feature>
<comment type="subcellular location">
    <subcellularLocation>
        <location evidence="1">Cell membrane</location>
        <topology evidence="1">Multi-pass membrane protein</topology>
    </subcellularLocation>
</comment>
<dbReference type="Pfam" id="PF04172">
    <property type="entry name" value="LrgB"/>
    <property type="match status" value="1"/>
</dbReference>
<protein>
    <submittedName>
        <fullName evidence="7">LrgB family protein</fullName>
    </submittedName>
</protein>
<evidence type="ECO:0000256" key="3">
    <source>
        <dbReference type="ARBA" id="ARBA00022692"/>
    </source>
</evidence>
<feature type="transmembrane region" description="Helical" evidence="6">
    <location>
        <begin position="207"/>
        <end position="227"/>
    </location>
</feature>
<feature type="transmembrane region" description="Helical" evidence="6">
    <location>
        <begin position="62"/>
        <end position="79"/>
    </location>
</feature>
<evidence type="ECO:0000256" key="4">
    <source>
        <dbReference type="ARBA" id="ARBA00022989"/>
    </source>
</evidence>
<organism evidence="7 8">
    <name type="scientific">Ureibacillus thermophilus</name>
    <dbReference type="NCBI Taxonomy" id="367743"/>
    <lineage>
        <taxon>Bacteria</taxon>
        <taxon>Bacillati</taxon>
        <taxon>Bacillota</taxon>
        <taxon>Bacilli</taxon>
        <taxon>Bacillales</taxon>
        <taxon>Caryophanaceae</taxon>
        <taxon>Ureibacillus</taxon>
    </lineage>
</organism>
<keyword evidence="5 6" id="KW-0472">Membrane</keyword>
<dbReference type="KEGG" id="uth:DKZ56_06275"/>
<evidence type="ECO:0000313" key="8">
    <source>
        <dbReference type="Proteomes" id="UP000291151"/>
    </source>
</evidence>
<keyword evidence="8" id="KW-1185">Reference proteome</keyword>
<dbReference type="GO" id="GO:0005886">
    <property type="term" value="C:plasma membrane"/>
    <property type="evidence" value="ECO:0007669"/>
    <property type="project" value="UniProtKB-SubCell"/>
</dbReference>
<evidence type="ECO:0000256" key="6">
    <source>
        <dbReference type="SAM" id="Phobius"/>
    </source>
</evidence>
<gene>
    <name evidence="7" type="ORF">DKZ56_06275</name>
</gene>
<dbReference type="EMBL" id="CP036528">
    <property type="protein sequence ID" value="QBK25492.1"/>
    <property type="molecule type" value="Genomic_DNA"/>
</dbReference>
<dbReference type="Proteomes" id="UP000291151">
    <property type="component" value="Chromosome"/>
</dbReference>
<evidence type="ECO:0000313" key="7">
    <source>
        <dbReference type="EMBL" id="QBK25492.1"/>
    </source>
</evidence>
<dbReference type="AlphaFoldDB" id="A0A4P6UV87"/>
<feature type="transmembrane region" description="Helical" evidence="6">
    <location>
        <begin position="6"/>
        <end position="24"/>
    </location>
</feature>
<evidence type="ECO:0000256" key="5">
    <source>
        <dbReference type="ARBA" id="ARBA00023136"/>
    </source>
</evidence>
<evidence type="ECO:0000256" key="2">
    <source>
        <dbReference type="ARBA" id="ARBA00022475"/>
    </source>
</evidence>
<feature type="transmembrane region" description="Helical" evidence="6">
    <location>
        <begin position="144"/>
        <end position="167"/>
    </location>
</feature>
<keyword evidence="4 6" id="KW-1133">Transmembrane helix</keyword>
<sequence>MWIVRASVSIISTVCVFLLMRKLYSKYPTPLLMPILTSTIIIIAGLLLLNIPFDVYMEGGRYLQHLLGPGVGALAYPLYNQWQMVLKYKYTILSGIVIAMVSGIISVYTLLVVFKIDKEYILTALPKSMTTPVAMNVSETIGGIPPLTAVLVLIAGFTGALLGPLMYSLGRIHSPISRGVAMGSASHGVGTAKLVDYGELDLSVGSLSMGLSAVVGAILCPIFVYIFM</sequence>
<name>A0A4P6UV87_9BACL</name>
<reference evidence="7 8" key="1">
    <citation type="submission" date="2019-02" db="EMBL/GenBank/DDBJ databases">
        <title>Ureibacillus thermophilus.</title>
        <authorList>
            <person name="Sunny J.S."/>
            <person name="Natarajan A."/>
            <person name="Saleena L.M."/>
        </authorList>
    </citation>
    <scope>NUCLEOTIDE SEQUENCE [LARGE SCALE GENOMIC DNA]</scope>
    <source>
        <strain evidence="7 8">LM102</strain>
    </source>
</reference>
<dbReference type="PANTHER" id="PTHR30249">
    <property type="entry name" value="PUTATIVE SEROTONIN TRANSPORTER"/>
    <property type="match status" value="1"/>
</dbReference>
<evidence type="ECO:0000256" key="1">
    <source>
        <dbReference type="ARBA" id="ARBA00004651"/>
    </source>
</evidence>
<accession>A0A4P6UV87</accession>